<dbReference type="Proteomes" id="UP000054516">
    <property type="component" value="Unassembled WGS sequence"/>
</dbReference>
<evidence type="ECO:0000256" key="4">
    <source>
        <dbReference type="SAM" id="MobiDB-lite"/>
    </source>
</evidence>
<keyword evidence="2" id="KW-0964">Secreted</keyword>
<protein>
    <submittedName>
        <fullName evidence="6">Putative alpha-protein kinase 1</fullName>
    </submittedName>
</protein>
<name>A0A1S7UIR9_ROSNE</name>
<proteinExistence type="predicted"/>
<dbReference type="STRING" id="77044.A0A1S7UIR9"/>
<feature type="compositionally biased region" description="Basic and acidic residues" evidence="4">
    <location>
        <begin position="194"/>
        <end position="218"/>
    </location>
</feature>
<evidence type="ECO:0000256" key="2">
    <source>
        <dbReference type="ARBA" id="ARBA00022525"/>
    </source>
</evidence>
<evidence type="ECO:0000256" key="3">
    <source>
        <dbReference type="ARBA" id="ARBA00022729"/>
    </source>
</evidence>
<keyword evidence="7" id="KW-1185">Reference proteome</keyword>
<accession>A0A1S7UIR9</accession>
<evidence type="ECO:0000259" key="5">
    <source>
        <dbReference type="Pfam" id="PF25106"/>
    </source>
</evidence>
<dbReference type="Pfam" id="PF25106">
    <property type="entry name" value="VWA_4"/>
    <property type="match status" value="1"/>
</dbReference>
<feature type="region of interest" description="Disordered" evidence="4">
    <location>
        <begin position="190"/>
        <end position="218"/>
    </location>
</feature>
<dbReference type="GO" id="GO:0016301">
    <property type="term" value="F:kinase activity"/>
    <property type="evidence" value="ECO:0007669"/>
    <property type="project" value="UniProtKB-KW"/>
</dbReference>
<keyword evidence="6" id="KW-0418">Kinase</keyword>
<dbReference type="InterPro" id="IPR052969">
    <property type="entry name" value="Thr-specific_kinase-like"/>
</dbReference>
<dbReference type="AlphaFoldDB" id="A0A1S7UIR9"/>
<dbReference type="SUPFAM" id="SSF53300">
    <property type="entry name" value="vWA-like"/>
    <property type="match status" value="1"/>
</dbReference>
<dbReference type="Gene3D" id="3.40.50.410">
    <property type="entry name" value="von Willebrand factor, type A domain"/>
    <property type="match status" value="1"/>
</dbReference>
<feature type="compositionally biased region" description="Polar residues" evidence="4">
    <location>
        <begin position="28"/>
        <end position="59"/>
    </location>
</feature>
<dbReference type="OrthoDB" id="301415at2759"/>
<dbReference type="InterPro" id="IPR036465">
    <property type="entry name" value="vWFA_dom_sf"/>
</dbReference>
<gene>
    <name evidence="6" type="ORF">SAMD00023353_0401160</name>
</gene>
<comment type="subcellular location">
    <subcellularLocation>
        <location evidence="1">Secreted</location>
    </subcellularLocation>
</comment>
<reference evidence="6" key="1">
    <citation type="submission" date="2016-03" db="EMBL/GenBank/DDBJ databases">
        <title>Draft genome sequence of Rosellinia necatrix.</title>
        <authorList>
            <person name="Kanematsu S."/>
        </authorList>
    </citation>
    <scope>NUCLEOTIDE SEQUENCE [LARGE SCALE GENOMIC DNA]</scope>
    <source>
        <strain evidence="6">W97</strain>
    </source>
</reference>
<feature type="region of interest" description="Disordered" evidence="4">
    <location>
        <begin position="25"/>
        <end position="59"/>
    </location>
</feature>
<dbReference type="PANTHER" id="PTHR47763">
    <property type="entry name" value="ALPHA-PROTEIN KINASE VWKA"/>
    <property type="match status" value="1"/>
</dbReference>
<dbReference type="EMBL" id="DF977449">
    <property type="protein sequence ID" value="GAP83116.2"/>
    <property type="molecule type" value="Genomic_DNA"/>
</dbReference>
<organism evidence="6">
    <name type="scientific">Rosellinia necatrix</name>
    <name type="common">White root-rot fungus</name>
    <dbReference type="NCBI Taxonomy" id="77044"/>
    <lineage>
        <taxon>Eukaryota</taxon>
        <taxon>Fungi</taxon>
        <taxon>Dikarya</taxon>
        <taxon>Ascomycota</taxon>
        <taxon>Pezizomycotina</taxon>
        <taxon>Sordariomycetes</taxon>
        <taxon>Xylariomycetidae</taxon>
        <taxon>Xylariales</taxon>
        <taxon>Xylariaceae</taxon>
        <taxon>Rosellinia</taxon>
    </lineage>
</organism>
<evidence type="ECO:0000313" key="7">
    <source>
        <dbReference type="Proteomes" id="UP000054516"/>
    </source>
</evidence>
<feature type="region of interest" description="Disordered" evidence="4">
    <location>
        <begin position="1"/>
        <end position="20"/>
    </location>
</feature>
<dbReference type="InterPro" id="IPR056861">
    <property type="entry name" value="HMCN1-like_VWA"/>
</dbReference>
<keyword evidence="3" id="KW-0732">Signal</keyword>
<keyword evidence="6" id="KW-0808">Transferase</keyword>
<evidence type="ECO:0000313" key="6">
    <source>
        <dbReference type="EMBL" id="GAP83116.2"/>
    </source>
</evidence>
<sequence>MSIPSTSNRSSSWASSSTVSPSALYSSIRSSQTQTRASTFGMPQSTPAPTYSYRNSSNPPRCSVNEFRDAVSLDLLFLIDCTNSMKKFIETVKKQVIHIVHSTKRASGNHSHVRIAVVGYTDHNNSRNAPANIYIIEFLDFTPDIGSVEQFVSSLKTRWGKDVPEDVLGGIRQAIHASWKQNTRCIIHLGDAPPHGRDLNDSSPGKDDYPDPGSEPHRLKYKPLIQRLVAMGISYTLLRITNQTDRMAIRFSEIYQAAGANVKLLQSNVYYKDSCGSRQSSVTVTLQFEELHLGSSVAILGHVISHSLRDSIQRAASSLSDSIAQRQSQSQGTQSYT</sequence>
<evidence type="ECO:0000256" key="1">
    <source>
        <dbReference type="ARBA" id="ARBA00004613"/>
    </source>
</evidence>
<feature type="domain" description="Hemicentin-1-like von Willebrand factor A" evidence="5">
    <location>
        <begin position="75"/>
        <end position="200"/>
    </location>
</feature>